<evidence type="ECO:0000313" key="2">
    <source>
        <dbReference type="Proteomes" id="UP000603865"/>
    </source>
</evidence>
<evidence type="ECO:0000313" key="1">
    <source>
        <dbReference type="EMBL" id="GGR14651.1"/>
    </source>
</evidence>
<proteinExistence type="predicted"/>
<protein>
    <submittedName>
        <fullName evidence="1">Uncharacterized protein</fullName>
    </submittedName>
</protein>
<comment type="caution">
    <text evidence="1">The sequence shown here is derived from an EMBL/GenBank/DDBJ whole genome shotgun (WGS) entry which is preliminary data.</text>
</comment>
<reference evidence="1" key="2">
    <citation type="submission" date="2020-09" db="EMBL/GenBank/DDBJ databases">
        <authorList>
            <person name="Sun Q."/>
            <person name="Ohkuma M."/>
        </authorList>
    </citation>
    <scope>NUCLEOTIDE SEQUENCE</scope>
    <source>
        <strain evidence="1">JCM 31311</strain>
    </source>
</reference>
<keyword evidence="2" id="KW-1185">Reference proteome</keyword>
<organism evidence="1 2">
    <name type="scientific">Deinococcus ruber</name>
    <dbReference type="NCBI Taxonomy" id="1848197"/>
    <lineage>
        <taxon>Bacteria</taxon>
        <taxon>Thermotogati</taxon>
        <taxon>Deinococcota</taxon>
        <taxon>Deinococci</taxon>
        <taxon>Deinococcales</taxon>
        <taxon>Deinococcaceae</taxon>
        <taxon>Deinococcus</taxon>
    </lineage>
</organism>
<dbReference type="AlphaFoldDB" id="A0A918CAE5"/>
<reference evidence="1" key="1">
    <citation type="journal article" date="2014" name="Int. J. Syst. Evol. Microbiol.">
        <title>Complete genome sequence of Corynebacterium casei LMG S-19264T (=DSM 44701T), isolated from a smear-ripened cheese.</title>
        <authorList>
            <consortium name="US DOE Joint Genome Institute (JGI-PGF)"/>
            <person name="Walter F."/>
            <person name="Albersmeier A."/>
            <person name="Kalinowski J."/>
            <person name="Ruckert C."/>
        </authorList>
    </citation>
    <scope>NUCLEOTIDE SEQUENCE</scope>
    <source>
        <strain evidence="1">JCM 31311</strain>
    </source>
</reference>
<sequence>MVLAAVLAIPLASAQTVKVPCTLAERLDLDTFTLLGNYDGSEAGQDSAADDLAQCWAAGLTRDLRQMPKLAARIGTLRTLYQQLNSAEGDMAYDMMGGGTMYTHAIPRSFPGIEETLRTLAALAGSTSGAQVGQRYALSVTASSRAFASRVAALKTWKPKDLPDFDRRDFLSSLADYQKAGLALQKLLGSRGDAATAAGYLPLQRSMFVDEFLADDSLGSR</sequence>
<name>A0A918CAE5_9DEIO</name>
<dbReference type="Proteomes" id="UP000603865">
    <property type="component" value="Unassembled WGS sequence"/>
</dbReference>
<accession>A0A918CAE5</accession>
<gene>
    <name evidence="1" type="ORF">GCM10008957_29330</name>
</gene>
<dbReference type="EMBL" id="BMQL01000017">
    <property type="protein sequence ID" value="GGR14651.1"/>
    <property type="molecule type" value="Genomic_DNA"/>
</dbReference>